<feature type="transmembrane region" description="Helical" evidence="1">
    <location>
        <begin position="12"/>
        <end position="35"/>
    </location>
</feature>
<evidence type="ECO:0000313" key="2">
    <source>
        <dbReference type="EMBL" id="MBE9236365.1"/>
    </source>
</evidence>
<accession>A0ABR9VD03</accession>
<organism evidence="2 3">
    <name type="scientific">Sphaerospermopsis aphanizomenoides LEGE 00250</name>
    <dbReference type="NCBI Taxonomy" id="2777972"/>
    <lineage>
        <taxon>Bacteria</taxon>
        <taxon>Bacillati</taxon>
        <taxon>Cyanobacteriota</taxon>
        <taxon>Cyanophyceae</taxon>
        <taxon>Nostocales</taxon>
        <taxon>Aphanizomenonaceae</taxon>
        <taxon>Sphaerospermopsis</taxon>
        <taxon>Sphaerospermopsis aphanizomenoides</taxon>
    </lineage>
</organism>
<name>A0ABR9VD03_9CYAN</name>
<keyword evidence="3" id="KW-1185">Reference proteome</keyword>
<comment type="caution">
    <text evidence="2">The sequence shown here is derived from an EMBL/GenBank/DDBJ whole genome shotgun (WGS) entry which is preliminary data.</text>
</comment>
<keyword evidence="1" id="KW-0812">Transmembrane</keyword>
<evidence type="ECO:0000313" key="3">
    <source>
        <dbReference type="Proteomes" id="UP000606776"/>
    </source>
</evidence>
<keyword evidence="1" id="KW-0472">Membrane</keyword>
<keyword evidence="1" id="KW-1133">Transmembrane helix</keyword>
<protein>
    <recommendedName>
        <fullName evidence="4">Transposase</fullName>
    </recommendedName>
</protein>
<evidence type="ECO:0000256" key="1">
    <source>
        <dbReference type="SAM" id="Phobius"/>
    </source>
</evidence>
<sequence length="47" mass="5232">MHCKFSQPKIVIAFGMWGAIAVVWDVRGAIAVLGVEVRSLLMRGDRF</sequence>
<reference evidence="2 3" key="1">
    <citation type="submission" date="2020-10" db="EMBL/GenBank/DDBJ databases">
        <authorList>
            <person name="Castelo-Branco R."/>
            <person name="Eusebio N."/>
            <person name="Adriana R."/>
            <person name="Vieira A."/>
            <person name="Brugerolle De Fraissinette N."/>
            <person name="Rezende De Castro R."/>
            <person name="Schneider M.P."/>
            <person name="Vasconcelos V."/>
            <person name="Leao P.N."/>
        </authorList>
    </citation>
    <scope>NUCLEOTIDE SEQUENCE [LARGE SCALE GENOMIC DNA]</scope>
    <source>
        <strain evidence="2 3">LEGE 00250</strain>
    </source>
</reference>
<dbReference type="Proteomes" id="UP000606776">
    <property type="component" value="Unassembled WGS sequence"/>
</dbReference>
<proteinExistence type="predicted"/>
<evidence type="ECO:0008006" key="4">
    <source>
        <dbReference type="Google" id="ProtNLM"/>
    </source>
</evidence>
<dbReference type="EMBL" id="JADEWB010000044">
    <property type="protein sequence ID" value="MBE9236365.1"/>
    <property type="molecule type" value="Genomic_DNA"/>
</dbReference>
<gene>
    <name evidence="2" type="ORF">IQ227_10050</name>
</gene>